<organism evidence="3 4">
    <name type="scientific">Hungatella hathewayi</name>
    <dbReference type="NCBI Taxonomy" id="154046"/>
    <lineage>
        <taxon>Bacteria</taxon>
        <taxon>Bacillati</taxon>
        <taxon>Bacillota</taxon>
        <taxon>Clostridia</taxon>
        <taxon>Lachnospirales</taxon>
        <taxon>Lachnospiraceae</taxon>
        <taxon>Hungatella</taxon>
    </lineage>
</organism>
<dbReference type="Proteomes" id="UP000095651">
    <property type="component" value="Unassembled WGS sequence"/>
</dbReference>
<sequence>MKTVKRVLAVFMVGAMLLTGLSGCSNTAKNNVGTNSSNGEQTDGKQVLERVDLNIYLMGDPPAEKILNQFYEKLDEITLRDFNCTVRFKFSTWTDYGTKYNLMLTTDNTIDMVYSAGWLDYSSYASKDAFLPLDELLPEYAPDIWNLISTDKWNALRIKGSIYGIPSNNQTIAQHGVAYREDLRKKYNLPEIVDVDTLGQYLMTVKEKEPEMQIPLHEVPFFVLFAPSSGKYEYFDRQGEIGSAIALVYDIQNPMQSVIQYETPEYTDFVKKMKEWADAGLWSKSVLSGNEDPEAKMKVNQGAAWVECNIDKVSDLGFTLMEGQKDAQPDWEIGFFPYENMNGQTFFALSNSDLMAVPVTAPNPERALMVLNKFMTDQEYYDLTQYGIKGLTYNVTEDGRLDYSGLDTTDNSLKLSAWAWNNTDLHRKNIVEWEKKYTILDELTSKASVDPFDGFALDLTRVQAEQAALMQVYAQYGKPLEAGFTENPEKDIAVLKEKMDAAGMQKFKAEVDRQMKEFIEAKQLPVGETE</sequence>
<name>A0A174F0T5_9FIRM</name>
<dbReference type="Pfam" id="PF12010">
    <property type="entry name" value="DUF3502"/>
    <property type="match status" value="1"/>
</dbReference>
<gene>
    <name evidence="3" type="ORF">ERS852407_02777</name>
</gene>
<dbReference type="Gene3D" id="3.40.190.10">
    <property type="entry name" value="Periplasmic binding protein-like II"/>
    <property type="match status" value="2"/>
</dbReference>
<keyword evidence="1" id="KW-0732">Signal</keyword>
<feature type="chain" id="PRO_5039031843" evidence="1">
    <location>
        <begin position="25"/>
        <end position="530"/>
    </location>
</feature>
<dbReference type="AlphaFoldDB" id="A0A174F0T5"/>
<reference evidence="3 4" key="1">
    <citation type="submission" date="2015-09" db="EMBL/GenBank/DDBJ databases">
        <authorList>
            <consortium name="Pathogen Informatics"/>
        </authorList>
    </citation>
    <scope>NUCLEOTIDE SEQUENCE [LARGE SCALE GENOMIC DNA]</scope>
    <source>
        <strain evidence="3 4">2789STDY5608850</strain>
    </source>
</reference>
<evidence type="ECO:0000259" key="2">
    <source>
        <dbReference type="Pfam" id="PF12010"/>
    </source>
</evidence>
<proteinExistence type="predicted"/>
<dbReference type="InterPro" id="IPR006059">
    <property type="entry name" value="SBP"/>
</dbReference>
<evidence type="ECO:0000313" key="3">
    <source>
        <dbReference type="EMBL" id="CUO42518.1"/>
    </source>
</evidence>
<dbReference type="SUPFAM" id="SSF53850">
    <property type="entry name" value="Periplasmic binding protein-like II"/>
    <property type="match status" value="1"/>
</dbReference>
<protein>
    <submittedName>
        <fullName evidence="3">Putative liporotein</fullName>
    </submittedName>
</protein>
<dbReference type="InterPro" id="IPR022627">
    <property type="entry name" value="DUF3502"/>
</dbReference>
<dbReference type="Pfam" id="PF13416">
    <property type="entry name" value="SBP_bac_8"/>
    <property type="match status" value="1"/>
</dbReference>
<accession>A0A174F0T5</accession>
<dbReference type="PROSITE" id="PS51257">
    <property type="entry name" value="PROKAR_LIPOPROTEIN"/>
    <property type="match status" value="1"/>
</dbReference>
<dbReference type="EMBL" id="CYZE01000006">
    <property type="protein sequence ID" value="CUO42518.1"/>
    <property type="molecule type" value="Genomic_DNA"/>
</dbReference>
<evidence type="ECO:0000256" key="1">
    <source>
        <dbReference type="SAM" id="SignalP"/>
    </source>
</evidence>
<feature type="signal peptide" evidence="1">
    <location>
        <begin position="1"/>
        <end position="24"/>
    </location>
</feature>
<evidence type="ECO:0000313" key="4">
    <source>
        <dbReference type="Proteomes" id="UP000095651"/>
    </source>
</evidence>
<feature type="domain" description="DUF3502" evidence="2">
    <location>
        <begin position="451"/>
        <end position="519"/>
    </location>
</feature>